<dbReference type="InterPro" id="IPR036390">
    <property type="entry name" value="WH_DNA-bd_sf"/>
</dbReference>
<dbReference type="Gene3D" id="1.10.10.10">
    <property type="entry name" value="Winged helix-like DNA-binding domain superfamily/Winged helix DNA-binding domain"/>
    <property type="match status" value="1"/>
</dbReference>
<evidence type="ECO:0000313" key="2">
    <source>
        <dbReference type="Proteomes" id="UP000198916"/>
    </source>
</evidence>
<proteinExistence type="predicted"/>
<name>A0A1H7EX54_9SPHI</name>
<dbReference type="AlphaFoldDB" id="A0A1H7EX54"/>
<sequence>MEGYTNVVDNDAGLAAQICSLIQARGLHLNPPRKEVICALCRQQEPVTAETLWLDICAMKRISISAVYTNLNMLVREGIAKRIHRPRAKSHYALRLQTSPNSSGKC</sequence>
<organism evidence="1 2">
    <name type="scientific">Parapedobacter koreensis</name>
    <dbReference type="NCBI Taxonomy" id="332977"/>
    <lineage>
        <taxon>Bacteria</taxon>
        <taxon>Pseudomonadati</taxon>
        <taxon>Bacteroidota</taxon>
        <taxon>Sphingobacteriia</taxon>
        <taxon>Sphingobacteriales</taxon>
        <taxon>Sphingobacteriaceae</taxon>
        <taxon>Parapedobacter</taxon>
    </lineage>
</organism>
<gene>
    <name evidence="1" type="ORF">SAMN05421740_10199</name>
</gene>
<dbReference type="OrthoDB" id="773319at2"/>
<protein>
    <submittedName>
        <fullName evidence="1">Ferric uptake regulator family protein</fullName>
    </submittedName>
</protein>
<dbReference type="RefSeq" id="WP_090601929.1">
    <property type="nucleotide sequence ID" value="NZ_FNZR01000001.1"/>
</dbReference>
<dbReference type="Proteomes" id="UP000198916">
    <property type="component" value="Unassembled WGS sequence"/>
</dbReference>
<dbReference type="STRING" id="332977.SAMN05421740_10199"/>
<dbReference type="SUPFAM" id="SSF46785">
    <property type="entry name" value="Winged helix' DNA-binding domain"/>
    <property type="match status" value="1"/>
</dbReference>
<dbReference type="Pfam" id="PF01475">
    <property type="entry name" value="FUR"/>
    <property type="match status" value="1"/>
</dbReference>
<evidence type="ECO:0000313" key="1">
    <source>
        <dbReference type="EMBL" id="SEK18473.1"/>
    </source>
</evidence>
<reference evidence="2" key="1">
    <citation type="submission" date="2016-10" db="EMBL/GenBank/DDBJ databases">
        <authorList>
            <person name="Varghese N."/>
            <person name="Submissions S."/>
        </authorList>
    </citation>
    <scope>NUCLEOTIDE SEQUENCE [LARGE SCALE GENOMIC DNA]</scope>
    <source>
        <strain evidence="2">Jip14</strain>
    </source>
</reference>
<accession>A0A1H7EX54</accession>
<dbReference type="GO" id="GO:0003700">
    <property type="term" value="F:DNA-binding transcription factor activity"/>
    <property type="evidence" value="ECO:0007669"/>
    <property type="project" value="InterPro"/>
</dbReference>
<dbReference type="InterPro" id="IPR036388">
    <property type="entry name" value="WH-like_DNA-bd_sf"/>
</dbReference>
<keyword evidence="2" id="KW-1185">Reference proteome</keyword>
<dbReference type="InterPro" id="IPR002481">
    <property type="entry name" value="FUR"/>
</dbReference>
<dbReference type="EMBL" id="FNZR01000001">
    <property type="protein sequence ID" value="SEK18473.1"/>
    <property type="molecule type" value="Genomic_DNA"/>
</dbReference>